<dbReference type="InterPro" id="IPR001347">
    <property type="entry name" value="SIS_dom"/>
</dbReference>
<protein>
    <submittedName>
        <fullName evidence="9">KpsF/GutQ family protein</fullName>
    </submittedName>
</protein>
<dbReference type="GO" id="GO:0097367">
    <property type="term" value="F:carbohydrate derivative binding"/>
    <property type="evidence" value="ECO:0007669"/>
    <property type="project" value="InterPro"/>
</dbReference>
<dbReference type="InterPro" id="IPR000644">
    <property type="entry name" value="CBS_dom"/>
</dbReference>
<dbReference type="PATRIC" id="fig|880071.3.peg.3180"/>
<dbReference type="Pfam" id="PF01380">
    <property type="entry name" value="SIS"/>
    <property type="match status" value="1"/>
</dbReference>
<dbReference type="GO" id="GO:0005975">
    <property type="term" value="P:carbohydrate metabolic process"/>
    <property type="evidence" value="ECO:0007669"/>
    <property type="project" value="InterPro"/>
</dbReference>
<dbReference type="InterPro" id="IPR004800">
    <property type="entry name" value="KdsD/KpsF-type"/>
</dbReference>
<evidence type="ECO:0000313" key="10">
    <source>
        <dbReference type="Proteomes" id="UP000006054"/>
    </source>
</evidence>
<evidence type="ECO:0000256" key="3">
    <source>
        <dbReference type="ARBA" id="ARBA00023122"/>
    </source>
</evidence>
<dbReference type="InterPro" id="IPR046348">
    <property type="entry name" value="SIS_dom_sf"/>
</dbReference>
<dbReference type="InterPro" id="IPR050986">
    <property type="entry name" value="GutQ/KpsF_isomerases"/>
</dbReference>
<dbReference type="InterPro" id="IPR035474">
    <property type="entry name" value="SIS_Kpsf"/>
</dbReference>
<dbReference type="FunFam" id="3.40.50.10490:FF:000011">
    <property type="entry name" value="Arabinose 5-phosphate isomerase"/>
    <property type="match status" value="1"/>
</dbReference>
<dbReference type="Gene3D" id="3.40.50.10490">
    <property type="entry name" value="Glucose-6-phosphate isomerase like protein, domain 1"/>
    <property type="match status" value="1"/>
</dbReference>
<dbReference type="eggNOG" id="COG0794">
    <property type="taxonomic scope" value="Bacteria"/>
</dbReference>
<feature type="domain" description="CBS" evidence="7">
    <location>
        <begin position="206"/>
        <end position="264"/>
    </location>
</feature>
<dbReference type="OrthoDB" id="9762536at2"/>
<keyword evidence="2" id="KW-0677">Repeat</keyword>
<dbReference type="CDD" id="cd05014">
    <property type="entry name" value="SIS_Kpsf"/>
    <property type="match status" value="1"/>
</dbReference>
<dbReference type="PIRSF" id="PIRSF004692">
    <property type="entry name" value="KdsD_KpsF"/>
    <property type="match status" value="1"/>
</dbReference>
<feature type="site" description="Catalytically relevant" evidence="5">
    <location>
        <position position="107"/>
    </location>
</feature>
<accession>I4ANH6</accession>
<feature type="site" description="Catalytically relevant" evidence="5">
    <location>
        <position position="148"/>
    </location>
</feature>
<evidence type="ECO:0000313" key="9">
    <source>
        <dbReference type="EMBL" id="AFM05511.1"/>
    </source>
</evidence>
<dbReference type="STRING" id="880071.Fleli_3179"/>
<dbReference type="HOGENOM" id="CLU_040681_13_1_10"/>
<dbReference type="RefSeq" id="WP_014798942.1">
    <property type="nucleotide sequence ID" value="NC_018018.1"/>
</dbReference>
<dbReference type="PANTHER" id="PTHR42745:SF1">
    <property type="entry name" value="ARABINOSE 5-PHOSPHATE ISOMERASE KDSD"/>
    <property type="match status" value="1"/>
</dbReference>
<dbReference type="PROSITE" id="PS51371">
    <property type="entry name" value="CBS"/>
    <property type="match status" value="2"/>
</dbReference>
<evidence type="ECO:0000256" key="2">
    <source>
        <dbReference type="ARBA" id="ARBA00022737"/>
    </source>
</evidence>
<evidence type="ECO:0000256" key="1">
    <source>
        <dbReference type="ARBA" id="ARBA00008165"/>
    </source>
</evidence>
<dbReference type="eggNOG" id="COG0517">
    <property type="taxonomic scope" value="Bacteria"/>
</dbReference>
<dbReference type="Pfam" id="PF00571">
    <property type="entry name" value="CBS"/>
    <property type="match status" value="2"/>
</dbReference>
<dbReference type="SUPFAM" id="SSF53697">
    <property type="entry name" value="SIS domain"/>
    <property type="match status" value="1"/>
</dbReference>
<keyword evidence="3 6" id="KW-0129">CBS domain</keyword>
<keyword evidence="10" id="KW-1185">Reference proteome</keyword>
<feature type="site" description="Catalytically relevant" evidence="5">
    <location>
        <position position="189"/>
    </location>
</feature>
<dbReference type="PANTHER" id="PTHR42745">
    <property type="match status" value="1"/>
</dbReference>
<reference evidence="10" key="1">
    <citation type="submission" date="2012-06" db="EMBL/GenBank/DDBJ databases">
        <title>The complete genome of Flexibacter litoralis DSM 6794.</title>
        <authorList>
            <person name="Lucas S."/>
            <person name="Copeland A."/>
            <person name="Lapidus A."/>
            <person name="Glavina del Rio T."/>
            <person name="Dalin E."/>
            <person name="Tice H."/>
            <person name="Bruce D."/>
            <person name="Goodwin L."/>
            <person name="Pitluck S."/>
            <person name="Peters L."/>
            <person name="Ovchinnikova G."/>
            <person name="Lu M."/>
            <person name="Kyrpides N."/>
            <person name="Mavromatis K."/>
            <person name="Ivanova N."/>
            <person name="Brettin T."/>
            <person name="Detter J.C."/>
            <person name="Han C."/>
            <person name="Larimer F."/>
            <person name="Land M."/>
            <person name="Hauser L."/>
            <person name="Markowitz V."/>
            <person name="Cheng J.-F."/>
            <person name="Hugenholtz P."/>
            <person name="Woyke T."/>
            <person name="Wu D."/>
            <person name="Spring S."/>
            <person name="Lang E."/>
            <person name="Kopitz M."/>
            <person name="Brambilla E."/>
            <person name="Klenk H.-P."/>
            <person name="Eisen J.A."/>
        </authorList>
    </citation>
    <scope>NUCLEOTIDE SEQUENCE [LARGE SCALE GENOMIC DNA]</scope>
    <source>
        <strain evidence="10">ATCC 23117 / DSM 6794 / NBRC 15988 / NCIMB 1366 / Sio-4</strain>
    </source>
</reference>
<feature type="domain" description="SIS" evidence="8">
    <location>
        <begin position="37"/>
        <end position="180"/>
    </location>
</feature>
<dbReference type="GO" id="GO:0019146">
    <property type="term" value="F:arabinose-5-phosphate isomerase activity"/>
    <property type="evidence" value="ECO:0007669"/>
    <property type="project" value="UniProtKB-ARBA"/>
</dbReference>
<dbReference type="AlphaFoldDB" id="I4ANH6"/>
<dbReference type="Gene3D" id="3.10.580.10">
    <property type="entry name" value="CBS-domain"/>
    <property type="match status" value="1"/>
</dbReference>
<name>I4ANH6_BERLS</name>
<evidence type="ECO:0000259" key="8">
    <source>
        <dbReference type="PROSITE" id="PS51464"/>
    </source>
</evidence>
<comment type="similarity">
    <text evidence="1 4">Belongs to the SIS family. GutQ/KpsF subfamily.</text>
</comment>
<dbReference type="NCBIfam" id="TIGR00393">
    <property type="entry name" value="kpsF"/>
    <property type="match status" value="1"/>
</dbReference>
<dbReference type="EMBL" id="CP003345">
    <property type="protein sequence ID" value="AFM05511.1"/>
    <property type="molecule type" value="Genomic_DNA"/>
</dbReference>
<evidence type="ECO:0000256" key="4">
    <source>
        <dbReference type="PIRNR" id="PIRNR004692"/>
    </source>
</evidence>
<gene>
    <name evidence="9" type="ordered locus">Fleli_3179</name>
</gene>
<dbReference type="InterPro" id="IPR046342">
    <property type="entry name" value="CBS_dom_sf"/>
</dbReference>
<dbReference type="Proteomes" id="UP000006054">
    <property type="component" value="Chromosome"/>
</dbReference>
<dbReference type="PROSITE" id="PS51464">
    <property type="entry name" value="SIS"/>
    <property type="match status" value="1"/>
</dbReference>
<dbReference type="GO" id="GO:1901135">
    <property type="term" value="P:carbohydrate derivative metabolic process"/>
    <property type="evidence" value="ECO:0007669"/>
    <property type="project" value="InterPro"/>
</dbReference>
<dbReference type="KEGG" id="fli:Fleli_3179"/>
<organism evidence="9 10">
    <name type="scientific">Bernardetia litoralis (strain ATCC 23117 / DSM 6794 / NBRC 15988 / NCIMB 1366 / Fx l1 / Sio-4)</name>
    <name type="common">Flexibacter litoralis</name>
    <dbReference type="NCBI Taxonomy" id="880071"/>
    <lineage>
        <taxon>Bacteria</taxon>
        <taxon>Pseudomonadati</taxon>
        <taxon>Bacteroidota</taxon>
        <taxon>Cytophagia</taxon>
        <taxon>Cytophagales</taxon>
        <taxon>Bernardetiaceae</taxon>
        <taxon>Bernardetia</taxon>
    </lineage>
</organism>
<dbReference type="SMART" id="SM00116">
    <property type="entry name" value="CBS"/>
    <property type="match status" value="2"/>
</dbReference>
<evidence type="ECO:0000256" key="6">
    <source>
        <dbReference type="PROSITE-ProRule" id="PRU00703"/>
    </source>
</evidence>
<sequence length="323" mass="34901">MQSKINSYLDSANEVFDLEIDALQKAKQQIATTFQKAVELILSSKGKIVITGVGKSGIIAHKISATLASTGTPSVFLNASEALHGDLGMVSKGDIVIMLSKSGTTIELVKMLPTLHKVGAKTIGIFSNIETRLAKNLDLLLDATVEREACPLNLAPMSSTTVSLVIGDALAAALIKARDFKDKDFAVFHPAGQLGRNLLLTAADVMHNNENLPIVSAQNSLKEVVIVMTKYNLGAVCVCDETNKLEGIITDGDVRRFLTHSDTLTAKAEEIMTKNPISLNPTMRLSEVLNVMENKKRQIYVAPVIDEQNNCLGIVRMHDILGH</sequence>
<proteinExistence type="inferred from homology"/>
<feature type="site" description="Catalytically relevant" evidence="5">
    <location>
        <position position="55"/>
    </location>
</feature>
<evidence type="ECO:0000256" key="5">
    <source>
        <dbReference type="PIRSR" id="PIRSR004692-3"/>
    </source>
</evidence>
<feature type="domain" description="CBS" evidence="7">
    <location>
        <begin position="272"/>
        <end position="323"/>
    </location>
</feature>
<evidence type="ECO:0000259" key="7">
    <source>
        <dbReference type="PROSITE" id="PS51371"/>
    </source>
</evidence>
<dbReference type="CDD" id="cd04604">
    <property type="entry name" value="CBS_pair_SIS_assoc"/>
    <property type="match status" value="1"/>
</dbReference>